<evidence type="ECO:0000313" key="7">
    <source>
        <dbReference type="EMBL" id="OCH92309.1"/>
    </source>
</evidence>
<evidence type="ECO:0000256" key="4">
    <source>
        <dbReference type="ARBA" id="ARBA00023136"/>
    </source>
</evidence>
<feature type="region of interest" description="Disordered" evidence="5">
    <location>
        <begin position="342"/>
        <end position="363"/>
    </location>
</feature>
<dbReference type="EMBL" id="KV722371">
    <property type="protein sequence ID" value="OCH92309.1"/>
    <property type="molecule type" value="Genomic_DNA"/>
</dbReference>
<dbReference type="Gene3D" id="2.60.120.260">
    <property type="entry name" value="Galactose-binding domain-like"/>
    <property type="match status" value="1"/>
</dbReference>
<dbReference type="InterPro" id="IPR051694">
    <property type="entry name" value="Immunoregulatory_rcpt-like"/>
</dbReference>
<evidence type="ECO:0000256" key="6">
    <source>
        <dbReference type="SAM" id="Phobius"/>
    </source>
</evidence>
<feature type="transmembrane region" description="Helical" evidence="6">
    <location>
        <begin position="240"/>
        <end position="265"/>
    </location>
</feature>
<keyword evidence="8" id="KW-1185">Reference proteome</keyword>
<evidence type="ECO:0000256" key="3">
    <source>
        <dbReference type="ARBA" id="ARBA00022989"/>
    </source>
</evidence>
<dbReference type="OrthoDB" id="2804581at2759"/>
<keyword evidence="3 6" id="KW-1133">Transmembrane helix</keyword>
<reference evidence="7 8" key="1">
    <citation type="submission" date="2016-07" db="EMBL/GenBank/DDBJ databases">
        <title>Draft genome of the white-rot fungus Obba rivulosa 3A-2.</title>
        <authorList>
            <consortium name="DOE Joint Genome Institute"/>
            <person name="Miettinen O."/>
            <person name="Riley R."/>
            <person name="Acob R."/>
            <person name="Barry K."/>
            <person name="Cullen D."/>
            <person name="De Vries R."/>
            <person name="Hainaut M."/>
            <person name="Hatakka A."/>
            <person name="Henrissat B."/>
            <person name="Hilden K."/>
            <person name="Kuo R."/>
            <person name="Labutti K."/>
            <person name="Lipzen A."/>
            <person name="Makela M.R."/>
            <person name="Sandor L."/>
            <person name="Spatafora J.W."/>
            <person name="Grigoriev I.V."/>
            <person name="Hibbett D.S."/>
        </authorList>
    </citation>
    <scope>NUCLEOTIDE SEQUENCE [LARGE SCALE GENOMIC DNA]</scope>
    <source>
        <strain evidence="7 8">3A-2</strain>
    </source>
</reference>
<dbReference type="AlphaFoldDB" id="A0A8E2B1M4"/>
<name>A0A8E2B1M4_9APHY</name>
<dbReference type="GO" id="GO:0071944">
    <property type="term" value="C:cell periphery"/>
    <property type="evidence" value="ECO:0007669"/>
    <property type="project" value="UniProtKB-ARBA"/>
</dbReference>
<feature type="compositionally biased region" description="Low complexity" evidence="5">
    <location>
        <begin position="181"/>
        <end position="240"/>
    </location>
</feature>
<sequence length="472" mass="48977">MIRRTLAKGLSIYTNLSNGRHGAGWSSASEFWIYSGPGTAMSQLVDSADTNNITYNPGAQSPWFFTHSTNAAVFDSTLSEIHGPGGILFTFNGSQISVLGTVVPATNGSSQPTSTYTINGATVTFTPDPISGAEQDGRTFFSSPILPFAQYTLDIEVISASAECPYFFDYISFDPTDPNNPSQAPSSSSPPSSSSSSHASSSASSARSSQAMTSTSALNTSTDTSSPSHTSSPSSSSTKVGAIAGGVVGGVIVLVLAISAMLYWCRRKRANAVYHPSAGLFDPPEPHVPGLPPMNQPEMPSVPSARGDASQVLLGERAPLAWQSSTVQSSYIGGLNASIQHASQDLSSERQDPFSLSSPPEVPLLPPPPLFATSTGSAPSSALLASTVSHGGIDSVSSYSLSPSESASQVGARGAEARLLLGPRPSTSKRGVILAPPRPAPTQHFDSGMRFQSDITPSEIEPVDVPPSYTAD</sequence>
<comment type="subcellular location">
    <subcellularLocation>
        <location evidence="1">Membrane</location>
        <topology evidence="1">Single-pass membrane protein</topology>
    </subcellularLocation>
</comment>
<feature type="region of interest" description="Disordered" evidence="5">
    <location>
        <begin position="178"/>
        <end position="240"/>
    </location>
</feature>
<evidence type="ECO:0000256" key="1">
    <source>
        <dbReference type="ARBA" id="ARBA00004167"/>
    </source>
</evidence>
<dbReference type="Proteomes" id="UP000250043">
    <property type="component" value="Unassembled WGS sequence"/>
</dbReference>
<evidence type="ECO:0000256" key="2">
    <source>
        <dbReference type="ARBA" id="ARBA00022692"/>
    </source>
</evidence>
<keyword evidence="2 6" id="KW-0812">Transmembrane</keyword>
<feature type="region of interest" description="Disordered" evidence="5">
    <location>
        <begin position="422"/>
        <end position="472"/>
    </location>
</feature>
<accession>A0A8E2B1M4</accession>
<dbReference type="PANTHER" id="PTHR15549">
    <property type="entry name" value="PAIRED IMMUNOGLOBULIN-LIKE TYPE 2 RECEPTOR"/>
    <property type="match status" value="1"/>
</dbReference>
<proteinExistence type="predicted"/>
<gene>
    <name evidence="7" type="ORF">OBBRIDRAFT_461414</name>
</gene>
<dbReference type="GO" id="GO:0016020">
    <property type="term" value="C:membrane"/>
    <property type="evidence" value="ECO:0007669"/>
    <property type="project" value="UniProtKB-SubCell"/>
</dbReference>
<protein>
    <submittedName>
        <fullName evidence="7">Uncharacterized protein</fullName>
    </submittedName>
</protein>
<organism evidence="7 8">
    <name type="scientific">Obba rivulosa</name>
    <dbReference type="NCBI Taxonomy" id="1052685"/>
    <lineage>
        <taxon>Eukaryota</taxon>
        <taxon>Fungi</taxon>
        <taxon>Dikarya</taxon>
        <taxon>Basidiomycota</taxon>
        <taxon>Agaricomycotina</taxon>
        <taxon>Agaricomycetes</taxon>
        <taxon>Polyporales</taxon>
        <taxon>Gelatoporiaceae</taxon>
        <taxon>Obba</taxon>
    </lineage>
</organism>
<evidence type="ECO:0000256" key="5">
    <source>
        <dbReference type="SAM" id="MobiDB-lite"/>
    </source>
</evidence>
<evidence type="ECO:0000313" key="8">
    <source>
        <dbReference type="Proteomes" id="UP000250043"/>
    </source>
</evidence>
<keyword evidence="4 6" id="KW-0472">Membrane</keyword>
<dbReference type="PANTHER" id="PTHR15549:SF26">
    <property type="entry name" value="AXIAL BUDDING PATTERN PROTEIN 2-RELATED"/>
    <property type="match status" value="1"/>
</dbReference>